<dbReference type="PANTHER" id="PTHR46229">
    <property type="entry name" value="BOLA TRANSCRIPTION REGULATOR"/>
    <property type="match status" value="1"/>
</dbReference>
<dbReference type="RefSeq" id="WP_120355996.1">
    <property type="nucleotide sequence ID" value="NZ_RAQO01000008.1"/>
</dbReference>
<dbReference type="PANTHER" id="PTHR46229:SF4">
    <property type="entry name" value="ACID STRESS PROTEIN IBAG"/>
    <property type="match status" value="1"/>
</dbReference>
<dbReference type="SUPFAM" id="SSF82657">
    <property type="entry name" value="BolA-like"/>
    <property type="match status" value="1"/>
</dbReference>
<dbReference type="AlphaFoldDB" id="A0A420E967"/>
<dbReference type="InterPro" id="IPR002634">
    <property type="entry name" value="BolA"/>
</dbReference>
<gene>
    <name evidence="3" type="ORF">DBZ36_16225</name>
</gene>
<reference evidence="3 4" key="1">
    <citation type="submission" date="2018-09" db="EMBL/GenBank/DDBJ databases">
        <authorList>
            <person name="Wang Z."/>
        </authorList>
    </citation>
    <scope>NUCLEOTIDE SEQUENCE [LARGE SCALE GENOMIC DNA]</scope>
    <source>
        <strain evidence="3 4">ALS 81</strain>
    </source>
</reference>
<evidence type="ECO:0000256" key="1">
    <source>
        <dbReference type="ARBA" id="ARBA00005578"/>
    </source>
</evidence>
<accession>A0A420E967</accession>
<dbReference type="EMBL" id="RAQO01000008">
    <property type="protein sequence ID" value="RKF15911.1"/>
    <property type="molecule type" value="Genomic_DNA"/>
</dbReference>
<dbReference type="Gene3D" id="3.30.300.90">
    <property type="entry name" value="BolA-like"/>
    <property type="match status" value="1"/>
</dbReference>
<protein>
    <submittedName>
        <fullName evidence="3">BolA family transcriptional regulator</fullName>
    </submittedName>
</protein>
<dbReference type="InterPro" id="IPR050961">
    <property type="entry name" value="BolA/IbaG_stress_morph_reg"/>
</dbReference>
<dbReference type="Pfam" id="PF01722">
    <property type="entry name" value="BolA"/>
    <property type="match status" value="1"/>
</dbReference>
<dbReference type="OrthoDB" id="9812890at2"/>
<comment type="similarity">
    <text evidence="1 2">Belongs to the BolA/IbaG family.</text>
</comment>
<dbReference type="Proteomes" id="UP000286482">
    <property type="component" value="Unassembled WGS sequence"/>
</dbReference>
<sequence>MLAEQIQEILESNLELEYVRVQGEGNHFNVIAVGLVFEGLNRVKQQQAVYAPLTEYIASNEIHALTIKAFTPKAWQDAQKFGQV</sequence>
<keyword evidence="4" id="KW-1185">Reference proteome</keyword>
<dbReference type="InterPro" id="IPR036065">
    <property type="entry name" value="BolA-like_sf"/>
</dbReference>
<evidence type="ECO:0000256" key="2">
    <source>
        <dbReference type="RuleBase" id="RU003860"/>
    </source>
</evidence>
<comment type="caution">
    <text evidence="3">The sequence shown here is derived from an EMBL/GenBank/DDBJ whole genome shotgun (WGS) entry which is preliminary data.</text>
</comment>
<dbReference type="PIRSF" id="PIRSF003113">
    <property type="entry name" value="BolA"/>
    <property type="match status" value="1"/>
</dbReference>
<evidence type="ECO:0000313" key="4">
    <source>
        <dbReference type="Proteomes" id="UP000286482"/>
    </source>
</evidence>
<name>A0A420E967_9ALTE</name>
<organism evidence="3 4">
    <name type="scientific">Alginatibacterium sediminis</name>
    <dbReference type="NCBI Taxonomy" id="2164068"/>
    <lineage>
        <taxon>Bacteria</taxon>
        <taxon>Pseudomonadati</taxon>
        <taxon>Pseudomonadota</taxon>
        <taxon>Gammaproteobacteria</taxon>
        <taxon>Alteromonadales</taxon>
        <taxon>Alteromonadaceae</taxon>
        <taxon>Alginatibacterium</taxon>
    </lineage>
</organism>
<evidence type="ECO:0000313" key="3">
    <source>
        <dbReference type="EMBL" id="RKF15911.1"/>
    </source>
</evidence>
<proteinExistence type="inferred from homology"/>